<evidence type="ECO:0000259" key="1">
    <source>
        <dbReference type="Pfam" id="PF00149"/>
    </source>
</evidence>
<dbReference type="OrthoDB" id="9807890at2"/>
<dbReference type="GO" id="GO:0110154">
    <property type="term" value="P:RNA decapping"/>
    <property type="evidence" value="ECO:0007669"/>
    <property type="project" value="TreeGrafter"/>
</dbReference>
<dbReference type="InterPro" id="IPR050126">
    <property type="entry name" value="Ap4A_hydrolase"/>
</dbReference>
<dbReference type="PANTHER" id="PTHR42850:SF11">
    <property type="entry name" value="BIS(5'-NUCLEOSYL)-TETRAPHOSPHATASE [SYMMETRICAL]"/>
    <property type="match status" value="1"/>
</dbReference>
<protein>
    <submittedName>
        <fullName evidence="2">Serine/threonine protein phosphatase 1</fullName>
    </submittedName>
</protein>
<organism evidence="2 3">
    <name type="scientific">Roseivivax sediminis</name>
    <dbReference type="NCBI Taxonomy" id="936889"/>
    <lineage>
        <taxon>Bacteria</taxon>
        <taxon>Pseudomonadati</taxon>
        <taxon>Pseudomonadota</taxon>
        <taxon>Alphaproteobacteria</taxon>
        <taxon>Rhodobacterales</taxon>
        <taxon>Roseobacteraceae</taxon>
        <taxon>Roseivivax</taxon>
    </lineage>
</organism>
<dbReference type="Gene3D" id="3.60.21.10">
    <property type="match status" value="1"/>
</dbReference>
<keyword evidence="3" id="KW-1185">Reference proteome</keyword>
<gene>
    <name evidence="2" type="ORF">SAMN04515678_108211</name>
</gene>
<dbReference type="InterPro" id="IPR004843">
    <property type="entry name" value="Calcineurin-like_PHP"/>
</dbReference>
<evidence type="ECO:0000313" key="3">
    <source>
        <dbReference type="Proteomes" id="UP000325289"/>
    </source>
</evidence>
<dbReference type="PANTHER" id="PTHR42850">
    <property type="entry name" value="METALLOPHOSPHOESTERASE"/>
    <property type="match status" value="1"/>
</dbReference>
<dbReference type="InterPro" id="IPR006186">
    <property type="entry name" value="Ser/Thr-sp_prot-phosphatase"/>
</dbReference>
<dbReference type="GO" id="GO:0005737">
    <property type="term" value="C:cytoplasm"/>
    <property type="evidence" value="ECO:0007669"/>
    <property type="project" value="TreeGrafter"/>
</dbReference>
<sequence>MDAIFAVGDIHGMHGQLSRVLRLIDADPDAGAPVVFLGDYVDRGAESRAVIETIARGQAEGRPWTALAGNHDLYFRDFLDPGGMEETEARAWLSDNLGGRATLASYGIETGGSIAGLRAAAAEAVPKAHRAWLARLPRVHETAAQIFVHAGLRPGVPLEAQDPWELVTIRTPFLEDAREHGRLVVHGHTATEGPVHRGNRVNLDGGAGFERLLCAAVIHGRDVALLTEGGREPLLPG</sequence>
<dbReference type="Pfam" id="PF00149">
    <property type="entry name" value="Metallophos"/>
    <property type="match status" value="1"/>
</dbReference>
<dbReference type="PRINTS" id="PR00114">
    <property type="entry name" value="STPHPHTASE"/>
</dbReference>
<dbReference type="GO" id="GO:0016791">
    <property type="term" value="F:phosphatase activity"/>
    <property type="evidence" value="ECO:0007669"/>
    <property type="project" value="TreeGrafter"/>
</dbReference>
<accession>A0A1I1ZNI7</accession>
<dbReference type="Proteomes" id="UP000325289">
    <property type="component" value="Unassembled WGS sequence"/>
</dbReference>
<dbReference type="RefSeq" id="WP_149756557.1">
    <property type="nucleotide sequence ID" value="NZ_FOMS01000008.1"/>
</dbReference>
<dbReference type="SUPFAM" id="SSF56300">
    <property type="entry name" value="Metallo-dependent phosphatases"/>
    <property type="match status" value="1"/>
</dbReference>
<dbReference type="AlphaFoldDB" id="A0A1I1ZNI7"/>
<dbReference type="EMBL" id="FOMS01000008">
    <property type="protein sequence ID" value="SFE33256.1"/>
    <property type="molecule type" value="Genomic_DNA"/>
</dbReference>
<feature type="domain" description="Calcineurin-like phosphoesterase" evidence="1">
    <location>
        <begin position="4"/>
        <end position="190"/>
    </location>
</feature>
<proteinExistence type="predicted"/>
<dbReference type="InterPro" id="IPR029052">
    <property type="entry name" value="Metallo-depent_PP-like"/>
</dbReference>
<reference evidence="2 3" key="1">
    <citation type="submission" date="2016-10" db="EMBL/GenBank/DDBJ databases">
        <authorList>
            <person name="Varghese N."/>
            <person name="Submissions S."/>
        </authorList>
    </citation>
    <scope>NUCLEOTIDE SEQUENCE [LARGE SCALE GENOMIC DNA]</scope>
    <source>
        <strain evidence="3">YIM D21,KCTC 23444,ACCC 10710</strain>
    </source>
</reference>
<evidence type="ECO:0000313" key="2">
    <source>
        <dbReference type="EMBL" id="SFE33256.1"/>
    </source>
</evidence>
<name>A0A1I1ZNI7_9RHOB</name>
<dbReference type="GO" id="GO:0008803">
    <property type="term" value="F:bis(5'-nucleosyl)-tetraphosphatase (symmetrical) activity"/>
    <property type="evidence" value="ECO:0007669"/>
    <property type="project" value="TreeGrafter"/>
</dbReference>